<evidence type="ECO:0000256" key="4">
    <source>
        <dbReference type="ARBA" id="ARBA00022827"/>
    </source>
</evidence>
<organism evidence="10 11">
    <name type="scientific">Celeribacter persicus</name>
    <dbReference type="NCBI Taxonomy" id="1651082"/>
    <lineage>
        <taxon>Bacteria</taxon>
        <taxon>Pseudomonadati</taxon>
        <taxon>Pseudomonadota</taxon>
        <taxon>Alphaproteobacteria</taxon>
        <taxon>Rhodobacterales</taxon>
        <taxon>Roseobacteraceae</taxon>
        <taxon>Celeribacter</taxon>
    </lineage>
</organism>
<dbReference type="PANTHER" id="PTHR11530">
    <property type="entry name" value="D-AMINO ACID OXIDASE"/>
    <property type="match status" value="1"/>
</dbReference>
<evidence type="ECO:0000313" key="11">
    <source>
        <dbReference type="Proteomes" id="UP000244077"/>
    </source>
</evidence>
<dbReference type="GO" id="GO:0071949">
    <property type="term" value="F:FAD binding"/>
    <property type="evidence" value="ECO:0007669"/>
    <property type="project" value="InterPro"/>
</dbReference>
<reference evidence="10 11" key="1">
    <citation type="submission" date="2018-04" db="EMBL/GenBank/DDBJ databases">
        <title>Genomic Encyclopedia of Archaeal and Bacterial Type Strains, Phase II (KMG-II): from individual species to whole genera.</title>
        <authorList>
            <person name="Goeker M."/>
        </authorList>
    </citation>
    <scope>NUCLEOTIDE SEQUENCE [LARGE SCALE GENOMIC DNA]</scope>
    <source>
        <strain evidence="10 11">DSM 100434</strain>
    </source>
</reference>
<evidence type="ECO:0000256" key="6">
    <source>
        <dbReference type="ARBA" id="ARBA00039101"/>
    </source>
</evidence>
<accession>A0A2T5H9Q9</accession>
<comment type="catalytic activity">
    <reaction evidence="8">
        <text>a D-alpha-amino acid + O2 + H2O = a 2-oxocarboxylate + H2O2 + NH4(+)</text>
        <dbReference type="Rhea" id="RHEA:21816"/>
        <dbReference type="ChEBI" id="CHEBI:15377"/>
        <dbReference type="ChEBI" id="CHEBI:15379"/>
        <dbReference type="ChEBI" id="CHEBI:16240"/>
        <dbReference type="ChEBI" id="CHEBI:28938"/>
        <dbReference type="ChEBI" id="CHEBI:35179"/>
        <dbReference type="ChEBI" id="CHEBI:59871"/>
        <dbReference type="EC" id="1.4.3.3"/>
    </reaction>
    <physiologicalReaction direction="left-to-right" evidence="8">
        <dbReference type="Rhea" id="RHEA:21817"/>
    </physiologicalReaction>
</comment>
<evidence type="ECO:0000313" key="10">
    <source>
        <dbReference type="EMBL" id="PTQ68296.1"/>
    </source>
</evidence>
<evidence type="ECO:0000256" key="8">
    <source>
        <dbReference type="ARBA" id="ARBA00049547"/>
    </source>
</evidence>
<protein>
    <recommendedName>
        <fullName evidence="7">D-amino-acid oxidase</fullName>
        <ecNumber evidence="6">1.4.3.3</ecNumber>
    </recommendedName>
</protein>
<evidence type="ECO:0000256" key="5">
    <source>
        <dbReference type="ARBA" id="ARBA00023002"/>
    </source>
</evidence>
<evidence type="ECO:0000256" key="7">
    <source>
        <dbReference type="ARBA" id="ARBA00039751"/>
    </source>
</evidence>
<dbReference type="AlphaFoldDB" id="A0A2T5H9Q9"/>
<dbReference type="SUPFAM" id="SSF51971">
    <property type="entry name" value="Nucleotide-binding domain"/>
    <property type="match status" value="1"/>
</dbReference>
<dbReference type="OrthoDB" id="9790035at2"/>
<comment type="similarity">
    <text evidence="2">Belongs to the DAMOX/DASOX family.</text>
</comment>
<evidence type="ECO:0000259" key="9">
    <source>
        <dbReference type="Pfam" id="PF01266"/>
    </source>
</evidence>
<dbReference type="Gene3D" id="3.30.9.10">
    <property type="entry name" value="D-Amino Acid Oxidase, subunit A, domain 2"/>
    <property type="match status" value="2"/>
</dbReference>
<sequence length="310" mass="33317">MISVLGSGVAGLCAATALMDAGIAVEVIAPEQAPLPVSHLAGGMLAPFCEGESAPDQIVTRGQASIDWWAAHVEVTRRGTLVVAPPRDTAELDRFAHATRAHRWVTPGDLEPHLEGRFSRGLFFEDEAHLDPKAALATLRDRLMAQGVLFRDGPSKGRTVDCRGISASGKLPDLRGVRGEMLEVYTPEITLSRPVRLLHPRFPCYIVPRGEGQFMIGATMVETTRSGPITARAAMELLSAAYTLHPAFAEAEIVMTGAGLRPSFPDNIPAIHRDGTGFHINGMYRHGFLMAPVLAMEVAGILIQESAHAH</sequence>
<dbReference type="InterPro" id="IPR023209">
    <property type="entry name" value="DAO"/>
</dbReference>
<feature type="domain" description="FAD dependent oxidoreductase" evidence="9">
    <location>
        <begin position="3"/>
        <end position="299"/>
    </location>
</feature>
<dbReference type="Gene3D" id="3.50.50.60">
    <property type="entry name" value="FAD/NAD(P)-binding domain"/>
    <property type="match status" value="2"/>
</dbReference>
<evidence type="ECO:0000256" key="1">
    <source>
        <dbReference type="ARBA" id="ARBA00001974"/>
    </source>
</evidence>
<dbReference type="EMBL" id="QAOH01000015">
    <property type="protein sequence ID" value="PTQ68296.1"/>
    <property type="molecule type" value="Genomic_DNA"/>
</dbReference>
<comment type="cofactor">
    <cofactor evidence="1">
        <name>FAD</name>
        <dbReference type="ChEBI" id="CHEBI:57692"/>
    </cofactor>
</comment>
<gene>
    <name evidence="10" type="ORF">C8N42_1157</name>
</gene>
<keyword evidence="5" id="KW-0560">Oxidoreductase</keyword>
<dbReference type="Proteomes" id="UP000244077">
    <property type="component" value="Unassembled WGS sequence"/>
</dbReference>
<dbReference type="GO" id="GO:0003884">
    <property type="term" value="F:D-amino-acid oxidase activity"/>
    <property type="evidence" value="ECO:0007669"/>
    <property type="project" value="UniProtKB-EC"/>
</dbReference>
<keyword evidence="3" id="KW-0285">Flavoprotein</keyword>
<keyword evidence="11" id="KW-1185">Reference proteome</keyword>
<dbReference type="EC" id="1.4.3.3" evidence="6"/>
<proteinExistence type="inferred from homology"/>
<dbReference type="Pfam" id="PF01266">
    <property type="entry name" value="DAO"/>
    <property type="match status" value="1"/>
</dbReference>
<dbReference type="InterPro" id="IPR006076">
    <property type="entry name" value="FAD-dep_OxRdtase"/>
</dbReference>
<evidence type="ECO:0000256" key="3">
    <source>
        <dbReference type="ARBA" id="ARBA00022630"/>
    </source>
</evidence>
<dbReference type="PANTHER" id="PTHR11530:SF11">
    <property type="entry name" value="D-ASPARTATE OXIDASE"/>
    <property type="match status" value="1"/>
</dbReference>
<evidence type="ECO:0000256" key="2">
    <source>
        <dbReference type="ARBA" id="ARBA00006730"/>
    </source>
</evidence>
<comment type="caution">
    <text evidence="10">The sequence shown here is derived from an EMBL/GenBank/DDBJ whole genome shotgun (WGS) entry which is preliminary data.</text>
</comment>
<dbReference type="GO" id="GO:0046416">
    <property type="term" value="P:D-amino acid metabolic process"/>
    <property type="evidence" value="ECO:0007669"/>
    <property type="project" value="InterPro"/>
</dbReference>
<dbReference type="InterPro" id="IPR036188">
    <property type="entry name" value="FAD/NAD-bd_sf"/>
</dbReference>
<keyword evidence="4" id="KW-0274">FAD</keyword>
<dbReference type="RefSeq" id="WP_107817566.1">
    <property type="nucleotide sequence ID" value="NZ_QAOH01000015.1"/>
</dbReference>
<name>A0A2T5H9Q9_9RHOB</name>
<dbReference type="SUPFAM" id="SSF54373">
    <property type="entry name" value="FAD-linked reductases, C-terminal domain"/>
    <property type="match status" value="1"/>
</dbReference>